<keyword evidence="3" id="KW-1185">Reference proteome</keyword>
<proteinExistence type="predicted"/>
<dbReference type="Proteomes" id="UP000059419">
    <property type="component" value="Plasmid pEM01"/>
</dbReference>
<dbReference type="KEGG" id="ege:EM595_p0021"/>
<reference evidence="3" key="1">
    <citation type="submission" date="2015-11" db="EMBL/GenBank/DDBJ databases">
        <authorList>
            <person name="Blom J."/>
        </authorList>
    </citation>
    <scope>NUCLEOTIDE SEQUENCE [LARGE SCALE GENOMIC DNA]</scope>
    <source>
        <plasmid evidence="3">pEM01</plasmid>
    </source>
</reference>
<feature type="compositionally biased region" description="Basic and acidic residues" evidence="1">
    <location>
        <begin position="23"/>
        <end position="39"/>
    </location>
</feature>
<evidence type="ECO:0000313" key="2">
    <source>
        <dbReference type="EMBL" id="CUU25722.1"/>
    </source>
</evidence>
<gene>
    <name evidence="2" type="ORF">EM595_p0021</name>
</gene>
<feature type="compositionally biased region" description="Polar residues" evidence="1">
    <location>
        <begin position="8"/>
        <end position="17"/>
    </location>
</feature>
<dbReference type="AlphaFoldDB" id="A0A0U5L4K7"/>
<protein>
    <submittedName>
        <fullName evidence="2">Uncharacterized protein</fullName>
    </submittedName>
</protein>
<evidence type="ECO:0000313" key="3">
    <source>
        <dbReference type="Proteomes" id="UP000059419"/>
    </source>
</evidence>
<accession>A0A0U5L4K7</accession>
<name>A0A0U5L4K7_9GAMM</name>
<sequence>MDCENERCQNSGRTDTGFNRVAKPPEKTEKEGVKPDPAI</sequence>
<geneLocation type="plasmid" evidence="3">
    <name>pEM01</name>
</geneLocation>
<evidence type="ECO:0000256" key="1">
    <source>
        <dbReference type="SAM" id="MobiDB-lite"/>
    </source>
</evidence>
<organism evidence="2 3">
    <name type="scientific">Duffyella gerundensis</name>
    <dbReference type="NCBI Taxonomy" id="1619313"/>
    <lineage>
        <taxon>Bacteria</taxon>
        <taxon>Pseudomonadati</taxon>
        <taxon>Pseudomonadota</taxon>
        <taxon>Gammaproteobacteria</taxon>
        <taxon>Enterobacterales</taxon>
        <taxon>Erwiniaceae</taxon>
        <taxon>Duffyella</taxon>
    </lineage>
</organism>
<feature type="region of interest" description="Disordered" evidence="1">
    <location>
        <begin position="1"/>
        <end position="39"/>
    </location>
</feature>
<dbReference type="EMBL" id="LN907828">
    <property type="protein sequence ID" value="CUU25722.1"/>
    <property type="molecule type" value="Genomic_DNA"/>
</dbReference>